<protein>
    <submittedName>
        <fullName evidence="1">Uncharacterized protein</fullName>
    </submittedName>
</protein>
<dbReference type="STRING" id="284581.AMD01_13775"/>
<evidence type="ECO:0000313" key="2">
    <source>
        <dbReference type="Proteomes" id="UP000037558"/>
    </source>
</evidence>
<gene>
    <name evidence="1" type="ORF">AMD01_13775</name>
</gene>
<organism evidence="1 2">
    <name type="scientific">Priestia koreensis</name>
    <dbReference type="NCBI Taxonomy" id="284581"/>
    <lineage>
        <taxon>Bacteria</taxon>
        <taxon>Bacillati</taxon>
        <taxon>Bacillota</taxon>
        <taxon>Bacilli</taxon>
        <taxon>Bacillales</taxon>
        <taxon>Bacillaceae</taxon>
        <taxon>Priestia</taxon>
    </lineage>
</organism>
<comment type="caution">
    <text evidence="1">The sequence shown here is derived from an EMBL/GenBank/DDBJ whole genome shotgun (WGS) entry which is preliminary data.</text>
</comment>
<accession>A0A0M0KZT6</accession>
<sequence>MNQKLKMVCRITRLVAVTFIYNDHTYLLDLNLYTRKTKIVLINMEINLDQKKMNGAKKERFKLGMN</sequence>
<proteinExistence type="predicted"/>
<dbReference type="AlphaFoldDB" id="A0A0M0KZT6"/>
<keyword evidence="2" id="KW-1185">Reference proteome</keyword>
<reference evidence="2" key="1">
    <citation type="submission" date="2015-08" db="EMBL/GenBank/DDBJ databases">
        <title>Fjat-14210 dsm16467.</title>
        <authorList>
            <person name="Liu B."/>
            <person name="Wang J."/>
            <person name="Zhu Y."/>
            <person name="Liu G."/>
            <person name="Chen Q."/>
            <person name="Chen Z."/>
            <person name="Lan J."/>
            <person name="Che J."/>
            <person name="Ge C."/>
            <person name="Shi H."/>
            <person name="Pan Z."/>
            <person name="Liu X."/>
        </authorList>
    </citation>
    <scope>NUCLEOTIDE SEQUENCE [LARGE SCALE GENOMIC DNA]</scope>
    <source>
        <strain evidence="2">DSM 16467</strain>
    </source>
</reference>
<dbReference type="EMBL" id="LILC01000016">
    <property type="protein sequence ID" value="KOO44340.1"/>
    <property type="molecule type" value="Genomic_DNA"/>
</dbReference>
<dbReference type="Proteomes" id="UP000037558">
    <property type="component" value="Unassembled WGS sequence"/>
</dbReference>
<name>A0A0M0KZT6_9BACI</name>
<evidence type="ECO:0000313" key="1">
    <source>
        <dbReference type="EMBL" id="KOO44340.1"/>
    </source>
</evidence>
<dbReference type="PATRIC" id="fig|284581.3.peg.4893"/>